<dbReference type="Proteomes" id="UP000606974">
    <property type="component" value="Unassembled WGS sequence"/>
</dbReference>
<organism evidence="2 3">
    <name type="scientific">Endocarpon pusillum</name>
    <dbReference type="NCBI Taxonomy" id="364733"/>
    <lineage>
        <taxon>Eukaryota</taxon>
        <taxon>Fungi</taxon>
        <taxon>Dikarya</taxon>
        <taxon>Ascomycota</taxon>
        <taxon>Pezizomycotina</taxon>
        <taxon>Eurotiomycetes</taxon>
        <taxon>Chaetothyriomycetidae</taxon>
        <taxon>Verrucariales</taxon>
        <taxon>Verrucariaceae</taxon>
        <taxon>Endocarpon</taxon>
    </lineage>
</organism>
<dbReference type="AlphaFoldDB" id="A0A8H7E3L5"/>
<name>A0A8H7E3L5_9EURO</name>
<gene>
    <name evidence="2" type="ORF">GJ744_001049</name>
</gene>
<reference evidence="2" key="1">
    <citation type="submission" date="2020-02" db="EMBL/GenBank/DDBJ databases">
        <authorList>
            <person name="Palmer J.M."/>
        </authorList>
    </citation>
    <scope>NUCLEOTIDE SEQUENCE</scope>
    <source>
        <strain evidence="2">EPUS1.4</strain>
        <tissue evidence="2">Thallus</tissue>
    </source>
</reference>
<feature type="region of interest" description="Disordered" evidence="1">
    <location>
        <begin position="190"/>
        <end position="249"/>
    </location>
</feature>
<feature type="region of interest" description="Disordered" evidence="1">
    <location>
        <begin position="304"/>
        <end position="325"/>
    </location>
</feature>
<evidence type="ECO:0000313" key="2">
    <source>
        <dbReference type="EMBL" id="KAF7505346.1"/>
    </source>
</evidence>
<proteinExistence type="predicted"/>
<feature type="compositionally biased region" description="Polar residues" evidence="1">
    <location>
        <begin position="208"/>
        <end position="221"/>
    </location>
</feature>
<keyword evidence="3" id="KW-1185">Reference proteome</keyword>
<accession>A0A8H7E3L5</accession>
<sequence length="349" mass="39951">MASSLSDIPIRPRDPRAAEQWMLQYRDRMKLISSWPTTHAVPQTSAVRWCLSHQEDFRRSTMKEFGQNLRLFLNLEHNLDVKDPMRLLGKSGRWVLNHRKLREDQELRTGTVVQETDYLRAMDDWVRILTDWDAVRSGRTTEEAVRAQRASEMAREGMALRQRERIQAEEAQREAERLSIVNELEAIEKAAEGRREEEEELDLTDGTPQSTSRVSSVSQGRIATPGPSQAKRARPSTTVSSASKRSKRSDLELAVSAFGETSQAMANAMTSSLGQFGTQLSEAIMASSTASARSEQLESINEQLEELKKSRDEDRREREEYRREREETKTMLKGIYELLTKKSNEDSSK</sequence>
<protein>
    <submittedName>
        <fullName evidence="2">Uncharacterized protein</fullName>
    </submittedName>
</protein>
<evidence type="ECO:0000313" key="3">
    <source>
        <dbReference type="Proteomes" id="UP000606974"/>
    </source>
</evidence>
<dbReference type="EMBL" id="JAACFV010000112">
    <property type="protein sequence ID" value="KAF7505346.1"/>
    <property type="molecule type" value="Genomic_DNA"/>
</dbReference>
<comment type="caution">
    <text evidence="2">The sequence shown here is derived from an EMBL/GenBank/DDBJ whole genome shotgun (WGS) entry which is preliminary data.</text>
</comment>
<evidence type="ECO:0000256" key="1">
    <source>
        <dbReference type="SAM" id="MobiDB-lite"/>
    </source>
</evidence>
<feature type="compositionally biased region" description="Basic and acidic residues" evidence="1">
    <location>
        <begin position="305"/>
        <end position="325"/>
    </location>
</feature>